<feature type="domain" description="TNase-like" evidence="1">
    <location>
        <begin position="33"/>
        <end position="151"/>
    </location>
</feature>
<organism evidence="2 3">
    <name type="scientific">Rhizobium anhuiense</name>
    <dbReference type="NCBI Taxonomy" id="1184720"/>
    <lineage>
        <taxon>Bacteria</taxon>
        <taxon>Pseudomonadati</taxon>
        <taxon>Pseudomonadota</taxon>
        <taxon>Alphaproteobacteria</taxon>
        <taxon>Hyphomicrobiales</taxon>
        <taxon>Rhizobiaceae</taxon>
        <taxon>Rhizobium/Agrobacterium group</taxon>
        <taxon>Rhizobium</taxon>
    </lineage>
</organism>
<evidence type="ECO:0000259" key="1">
    <source>
        <dbReference type="PROSITE" id="PS50830"/>
    </source>
</evidence>
<dbReference type="Pfam" id="PF00565">
    <property type="entry name" value="SNase"/>
    <property type="match status" value="1"/>
</dbReference>
<dbReference type="PROSITE" id="PS50830">
    <property type="entry name" value="TNASE_3"/>
    <property type="match status" value="1"/>
</dbReference>
<name>A0A432NA86_9HYPH</name>
<dbReference type="Gene3D" id="2.40.50.90">
    <property type="match status" value="1"/>
</dbReference>
<gene>
    <name evidence="2" type="ORF">EEQ99_30485</name>
</gene>
<dbReference type="SMART" id="SM00318">
    <property type="entry name" value="SNc"/>
    <property type="match status" value="1"/>
</dbReference>
<evidence type="ECO:0000313" key="3">
    <source>
        <dbReference type="Proteomes" id="UP000273611"/>
    </source>
</evidence>
<dbReference type="AlphaFoldDB" id="A0A432NA86"/>
<dbReference type="InterPro" id="IPR035437">
    <property type="entry name" value="SNase_OB-fold_sf"/>
</dbReference>
<protein>
    <submittedName>
        <fullName evidence="2">Thermonuclease family protein</fullName>
    </submittedName>
</protein>
<accession>A0A432NA86</accession>
<proteinExistence type="predicted"/>
<comment type="caution">
    <text evidence="2">The sequence shown here is derived from an EMBL/GenBank/DDBJ whole genome shotgun (WGS) entry which is preliminary data.</text>
</comment>
<dbReference type="SUPFAM" id="SSF50199">
    <property type="entry name" value="Staphylococcal nuclease"/>
    <property type="match status" value="1"/>
</dbReference>
<dbReference type="RefSeq" id="WP_127431614.1">
    <property type="nucleotide sequence ID" value="NZ_BMFI01000019.1"/>
</dbReference>
<evidence type="ECO:0000313" key="2">
    <source>
        <dbReference type="EMBL" id="RUL96460.1"/>
    </source>
</evidence>
<dbReference type="Proteomes" id="UP000273611">
    <property type="component" value="Unassembled WGS sequence"/>
</dbReference>
<reference evidence="2 3" key="1">
    <citation type="journal article" date="2015" name="Int. J. Syst. Evol. Microbiol.">
        <title>Rhizobium anhuiense sp. nov., isolated from effective nodules of Vicia faba and Pisum sativum.</title>
        <authorList>
            <person name="Zhang Y.J."/>
            <person name="Zheng W.T."/>
            <person name="Everall I."/>
            <person name="Young J.P."/>
            <person name="Zhang X.X."/>
            <person name="Tian C.F."/>
            <person name="Sui X.H."/>
            <person name="Wang E.T."/>
            <person name="Chen W.X."/>
        </authorList>
    </citation>
    <scope>NUCLEOTIDE SEQUENCE [LARGE SCALE GENOMIC DNA]</scope>
    <source>
        <strain evidence="2 3">CCBAU 23252</strain>
    </source>
</reference>
<sequence length="170" mass="18970">MPERLGLLLLLLIAWVSMSIPAEAEQLLGRASVIDGDTIEIAARRIRLNGVDAPESWQVCQDSARKPYRCGKEAAFALDDFLAKSRPTRCQARNTDRYRRVVADCVRADGTSVNSWMVRQGWAVDWVRYSKGAFRADQIAAESAHAGIWRGTFELPCEARASRSKRKAAC</sequence>
<dbReference type="EMBL" id="RIBW01000022">
    <property type="protein sequence ID" value="RUL96460.1"/>
    <property type="molecule type" value="Genomic_DNA"/>
</dbReference>
<dbReference type="InterPro" id="IPR016071">
    <property type="entry name" value="Staphylococal_nuclease_OB-fold"/>
</dbReference>